<organism evidence="1 2">
    <name type="scientific">Flexibacter flexilis DSM 6793</name>
    <dbReference type="NCBI Taxonomy" id="927664"/>
    <lineage>
        <taxon>Bacteria</taxon>
        <taxon>Pseudomonadati</taxon>
        <taxon>Bacteroidota</taxon>
        <taxon>Cytophagia</taxon>
        <taxon>Cytophagales</taxon>
        <taxon>Flexibacteraceae</taxon>
        <taxon>Flexibacter</taxon>
    </lineage>
</organism>
<name>A0A1I1E7I5_9BACT</name>
<gene>
    <name evidence="1" type="ORF">SAMN05421780_101574</name>
</gene>
<dbReference type="STRING" id="927664.SAMN05421780_101574"/>
<proteinExistence type="predicted"/>
<dbReference type="AlphaFoldDB" id="A0A1I1E7I5"/>
<reference evidence="1 2" key="1">
    <citation type="submission" date="2016-10" db="EMBL/GenBank/DDBJ databases">
        <authorList>
            <person name="de Groot N.N."/>
        </authorList>
    </citation>
    <scope>NUCLEOTIDE SEQUENCE [LARGE SCALE GENOMIC DNA]</scope>
    <source>
        <strain evidence="1 2">DSM 6793</strain>
    </source>
</reference>
<evidence type="ECO:0000313" key="1">
    <source>
        <dbReference type="EMBL" id="SFB80920.1"/>
    </source>
</evidence>
<protein>
    <submittedName>
        <fullName evidence="1">Uncharacterized protein</fullName>
    </submittedName>
</protein>
<dbReference type="EMBL" id="FOLE01000001">
    <property type="protein sequence ID" value="SFB80920.1"/>
    <property type="molecule type" value="Genomic_DNA"/>
</dbReference>
<evidence type="ECO:0000313" key="2">
    <source>
        <dbReference type="Proteomes" id="UP000199514"/>
    </source>
</evidence>
<keyword evidence="2" id="KW-1185">Reference proteome</keyword>
<sequence length="126" mass="14234">MLSMKKRLTIILKAEEVLLLRSAIEHIAADIEAICASEESKRQYWQLVNLTLIDFYQANYANLMLLRLDNKFKVSAPQLSAILSVLYFLDTPQSMELADYVRTSAKTKLTNATDMASVAFTQAITI</sequence>
<accession>A0A1I1E7I5</accession>
<dbReference type="Proteomes" id="UP000199514">
    <property type="component" value="Unassembled WGS sequence"/>
</dbReference>